<evidence type="ECO:0000313" key="1">
    <source>
        <dbReference type="EMBL" id="EDW27332.1"/>
    </source>
</evidence>
<dbReference type="HOGENOM" id="CLU_1572278_0_0_1"/>
<reference evidence="1 2" key="1">
    <citation type="journal article" date="2007" name="Nature">
        <title>Evolution of genes and genomes on the Drosophila phylogeny.</title>
        <authorList>
            <consortium name="Drosophila 12 Genomes Consortium"/>
            <person name="Clark A.G."/>
            <person name="Eisen M.B."/>
            <person name="Smith D.R."/>
            <person name="Bergman C.M."/>
            <person name="Oliver B."/>
            <person name="Markow T.A."/>
            <person name="Kaufman T.C."/>
            <person name="Kellis M."/>
            <person name="Gelbart W."/>
            <person name="Iyer V.N."/>
            <person name="Pollard D.A."/>
            <person name="Sackton T.B."/>
            <person name="Larracuente A.M."/>
            <person name="Singh N.D."/>
            <person name="Abad J.P."/>
            <person name="Abt D.N."/>
            <person name="Adryan B."/>
            <person name="Aguade M."/>
            <person name="Akashi H."/>
            <person name="Anderson W.W."/>
            <person name="Aquadro C.F."/>
            <person name="Ardell D.H."/>
            <person name="Arguello R."/>
            <person name="Artieri C.G."/>
            <person name="Barbash D.A."/>
            <person name="Barker D."/>
            <person name="Barsanti P."/>
            <person name="Batterham P."/>
            <person name="Batzoglou S."/>
            <person name="Begun D."/>
            <person name="Bhutkar A."/>
            <person name="Blanco E."/>
            <person name="Bosak S.A."/>
            <person name="Bradley R.K."/>
            <person name="Brand A.D."/>
            <person name="Brent M.R."/>
            <person name="Brooks A.N."/>
            <person name="Brown R.H."/>
            <person name="Butlin R.K."/>
            <person name="Caggese C."/>
            <person name="Calvi B.R."/>
            <person name="Bernardo de Carvalho A."/>
            <person name="Caspi A."/>
            <person name="Castrezana S."/>
            <person name="Celniker S.E."/>
            <person name="Chang J.L."/>
            <person name="Chapple C."/>
            <person name="Chatterji S."/>
            <person name="Chinwalla A."/>
            <person name="Civetta A."/>
            <person name="Clifton S.W."/>
            <person name="Comeron J.M."/>
            <person name="Costello J.C."/>
            <person name="Coyne J.A."/>
            <person name="Daub J."/>
            <person name="David R.G."/>
            <person name="Delcher A.L."/>
            <person name="Delehaunty K."/>
            <person name="Do C.B."/>
            <person name="Ebling H."/>
            <person name="Edwards K."/>
            <person name="Eickbush T."/>
            <person name="Evans J.D."/>
            <person name="Filipski A."/>
            <person name="Findeiss S."/>
            <person name="Freyhult E."/>
            <person name="Fulton L."/>
            <person name="Fulton R."/>
            <person name="Garcia A.C."/>
            <person name="Gardiner A."/>
            <person name="Garfield D.A."/>
            <person name="Garvin B.E."/>
            <person name="Gibson G."/>
            <person name="Gilbert D."/>
            <person name="Gnerre S."/>
            <person name="Godfrey J."/>
            <person name="Good R."/>
            <person name="Gotea V."/>
            <person name="Gravely B."/>
            <person name="Greenberg A.J."/>
            <person name="Griffiths-Jones S."/>
            <person name="Gross S."/>
            <person name="Guigo R."/>
            <person name="Gustafson E.A."/>
            <person name="Haerty W."/>
            <person name="Hahn M.W."/>
            <person name="Halligan D.L."/>
            <person name="Halpern A.L."/>
            <person name="Halter G.M."/>
            <person name="Han M.V."/>
            <person name="Heger A."/>
            <person name="Hillier L."/>
            <person name="Hinrichs A.S."/>
            <person name="Holmes I."/>
            <person name="Hoskins R.A."/>
            <person name="Hubisz M.J."/>
            <person name="Hultmark D."/>
            <person name="Huntley M.A."/>
            <person name="Jaffe D.B."/>
            <person name="Jagadeeshan S."/>
            <person name="Jeck W.R."/>
            <person name="Johnson J."/>
            <person name="Jones C.D."/>
            <person name="Jordan W.C."/>
            <person name="Karpen G.H."/>
            <person name="Kataoka E."/>
            <person name="Keightley P.D."/>
            <person name="Kheradpour P."/>
            <person name="Kirkness E.F."/>
            <person name="Koerich L.B."/>
            <person name="Kristiansen K."/>
            <person name="Kudrna D."/>
            <person name="Kulathinal R.J."/>
            <person name="Kumar S."/>
            <person name="Kwok R."/>
            <person name="Lander E."/>
            <person name="Langley C.H."/>
            <person name="Lapoint R."/>
            <person name="Lazzaro B.P."/>
            <person name="Lee S.J."/>
            <person name="Levesque L."/>
            <person name="Li R."/>
            <person name="Lin C.F."/>
            <person name="Lin M.F."/>
            <person name="Lindblad-Toh K."/>
            <person name="Llopart A."/>
            <person name="Long M."/>
            <person name="Low L."/>
            <person name="Lozovsky E."/>
            <person name="Lu J."/>
            <person name="Luo M."/>
            <person name="Machado C.A."/>
            <person name="Makalowski W."/>
            <person name="Marzo M."/>
            <person name="Matsuda M."/>
            <person name="Matzkin L."/>
            <person name="McAllister B."/>
            <person name="McBride C.S."/>
            <person name="McKernan B."/>
            <person name="McKernan K."/>
            <person name="Mendez-Lago M."/>
            <person name="Minx P."/>
            <person name="Mollenhauer M.U."/>
            <person name="Montooth K."/>
            <person name="Mount S.M."/>
            <person name="Mu X."/>
            <person name="Myers E."/>
            <person name="Negre B."/>
            <person name="Newfeld S."/>
            <person name="Nielsen R."/>
            <person name="Noor M.A."/>
            <person name="O'Grady P."/>
            <person name="Pachter L."/>
            <person name="Papaceit M."/>
            <person name="Parisi M.J."/>
            <person name="Parisi M."/>
            <person name="Parts L."/>
            <person name="Pedersen J.S."/>
            <person name="Pesole G."/>
            <person name="Phillippy A.M."/>
            <person name="Ponting C.P."/>
            <person name="Pop M."/>
            <person name="Porcelli D."/>
            <person name="Powell J.R."/>
            <person name="Prohaska S."/>
            <person name="Pruitt K."/>
            <person name="Puig M."/>
            <person name="Quesneville H."/>
            <person name="Ram K.R."/>
            <person name="Rand D."/>
            <person name="Rasmussen M.D."/>
            <person name="Reed L.K."/>
            <person name="Reenan R."/>
            <person name="Reily A."/>
            <person name="Remington K.A."/>
            <person name="Rieger T.T."/>
            <person name="Ritchie M.G."/>
            <person name="Robin C."/>
            <person name="Rogers Y.H."/>
            <person name="Rohde C."/>
            <person name="Rozas J."/>
            <person name="Rubenfield M.J."/>
            <person name="Ruiz A."/>
            <person name="Russo S."/>
            <person name="Salzberg S.L."/>
            <person name="Sanchez-Gracia A."/>
            <person name="Saranga D.J."/>
            <person name="Sato H."/>
            <person name="Schaeffer S.W."/>
            <person name="Schatz M.C."/>
            <person name="Schlenke T."/>
            <person name="Schwartz R."/>
            <person name="Segarra C."/>
            <person name="Singh R.S."/>
            <person name="Sirot L."/>
            <person name="Sirota M."/>
            <person name="Sisneros N.B."/>
            <person name="Smith C.D."/>
            <person name="Smith T.F."/>
            <person name="Spieth J."/>
            <person name="Stage D.E."/>
            <person name="Stark A."/>
            <person name="Stephan W."/>
            <person name="Strausberg R.L."/>
            <person name="Strempel S."/>
            <person name="Sturgill D."/>
            <person name="Sutton G."/>
            <person name="Sutton G.G."/>
            <person name="Tao W."/>
            <person name="Teichmann S."/>
            <person name="Tobari Y.N."/>
            <person name="Tomimura Y."/>
            <person name="Tsolas J.M."/>
            <person name="Valente V.L."/>
            <person name="Venter E."/>
            <person name="Venter J.C."/>
            <person name="Vicario S."/>
            <person name="Vieira F.G."/>
            <person name="Vilella A.J."/>
            <person name="Villasante A."/>
            <person name="Walenz B."/>
            <person name="Wang J."/>
            <person name="Wasserman M."/>
            <person name="Watts T."/>
            <person name="Wilson D."/>
            <person name="Wilson R.K."/>
            <person name="Wing R.A."/>
            <person name="Wolfner M.F."/>
            <person name="Wong A."/>
            <person name="Wong G.K."/>
            <person name="Wu C.I."/>
            <person name="Wu G."/>
            <person name="Yamamoto D."/>
            <person name="Yang H.P."/>
            <person name="Yang S.P."/>
            <person name="Yorke J.A."/>
            <person name="Yoshida K."/>
            <person name="Zdobnov E."/>
            <person name="Zhang P."/>
            <person name="Zhang Y."/>
            <person name="Zimin A.V."/>
            <person name="Baldwin J."/>
            <person name="Abdouelleil A."/>
            <person name="Abdulkadir J."/>
            <person name="Abebe A."/>
            <person name="Abera B."/>
            <person name="Abreu J."/>
            <person name="Acer S.C."/>
            <person name="Aftuck L."/>
            <person name="Alexander A."/>
            <person name="An P."/>
            <person name="Anderson E."/>
            <person name="Anderson S."/>
            <person name="Arachi H."/>
            <person name="Azer M."/>
            <person name="Bachantsang P."/>
            <person name="Barry A."/>
            <person name="Bayul T."/>
            <person name="Berlin A."/>
            <person name="Bessette D."/>
            <person name="Bloom T."/>
            <person name="Blye J."/>
            <person name="Boguslavskiy L."/>
            <person name="Bonnet C."/>
            <person name="Boukhgalter B."/>
            <person name="Bourzgui I."/>
            <person name="Brown A."/>
            <person name="Cahill P."/>
            <person name="Channer S."/>
            <person name="Cheshatsang Y."/>
            <person name="Chuda L."/>
            <person name="Citroen M."/>
            <person name="Collymore A."/>
            <person name="Cooke P."/>
            <person name="Costello M."/>
            <person name="D'Aco K."/>
            <person name="Daza R."/>
            <person name="De Haan G."/>
            <person name="DeGray S."/>
            <person name="DeMaso C."/>
            <person name="Dhargay N."/>
            <person name="Dooley K."/>
            <person name="Dooley E."/>
            <person name="Doricent M."/>
            <person name="Dorje P."/>
            <person name="Dorjee K."/>
            <person name="Dupes A."/>
            <person name="Elong R."/>
            <person name="Falk J."/>
            <person name="Farina A."/>
            <person name="Faro S."/>
            <person name="Ferguson D."/>
            <person name="Fisher S."/>
            <person name="Foley C.D."/>
            <person name="Franke A."/>
            <person name="Friedrich D."/>
            <person name="Gadbois L."/>
            <person name="Gearin G."/>
            <person name="Gearin C.R."/>
            <person name="Giannoukos G."/>
            <person name="Goode T."/>
            <person name="Graham J."/>
            <person name="Grandbois E."/>
            <person name="Grewal S."/>
            <person name="Gyaltsen K."/>
            <person name="Hafez N."/>
            <person name="Hagos B."/>
            <person name="Hall J."/>
            <person name="Henson C."/>
            <person name="Hollinger A."/>
            <person name="Honan T."/>
            <person name="Huard M.D."/>
            <person name="Hughes L."/>
            <person name="Hurhula B."/>
            <person name="Husby M.E."/>
            <person name="Kamat A."/>
            <person name="Kanga B."/>
            <person name="Kashin S."/>
            <person name="Khazanovich D."/>
            <person name="Kisner P."/>
            <person name="Lance K."/>
            <person name="Lara M."/>
            <person name="Lee W."/>
            <person name="Lennon N."/>
            <person name="Letendre F."/>
            <person name="LeVine R."/>
            <person name="Lipovsky A."/>
            <person name="Liu X."/>
            <person name="Liu J."/>
            <person name="Liu S."/>
            <person name="Lokyitsang T."/>
            <person name="Lokyitsang Y."/>
            <person name="Lubonja R."/>
            <person name="Lui A."/>
            <person name="MacDonald P."/>
            <person name="Magnisalis V."/>
            <person name="Maru K."/>
            <person name="Matthews C."/>
            <person name="McCusker W."/>
            <person name="McDonough S."/>
            <person name="Mehta T."/>
            <person name="Meldrim J."/>
            <person name="Meneus L."/>
            <person name="Mihai O."/>
            <person name="Mihalev A."/>
            <person name="Mihova T."/>
            <person name="Mittelman R."/>
            <person name="Mlenga V."/>
            <person name="Montmayeur A."/>
            <person name="Mulrain L."/>
            <person name="Navidi A."/>
            <person name="Naylor J."/>
            <person name="Negash T."/>
            <person name="Nguyen T."/>
            <person name="Nguyen N."/>
            <person name="Nicol R."/>
            <person name="Norbu C."/>
            <person name="Norbu N."/>
            <person name="Novod N."/>
            <person name="O'Neill B."/>
            <person name="Osman S."/>
            <person name="Markiewicz E."/>
            <person name="Oyono O.L."/>
            <person name="Patti C."/>
            <person name="Phunkhang P."/>
            <person name="Pierre F."/>
            <person name="Priest M."/>
            <person name="Raghuraman S."/>
            <person name="Rege F."/>
            <person name="Reyes R."/>
            <person name="Rise C."/>
            <person name="Rogov P."/>
            <person name="Ross K."/>
            <person name="Ryan E."/>
            <person name="Settipalli S."/>
            <person name="Shea T."/>
            <person name="Sherpa N."/>
            <person name="Shi L."/>
            <person name="Shih D."/>
            <person name="Sparrow T."/>
            <person name="Spaulding J."/>
            <person name="Stalker J."/>
            <person name="Stange-Thomann N."/>
            <person name="Stavropoulos S."/>
            <person name="Stone C."/>
            <person name="Strader C."/>
            <person name="Tesfaye S."/>
            <person name="Thomson T."/>
            <person name="Thoulutsang Y."/>
            <person name="Thoulutsang D."/>
            <person name="Topham K."/>
            <person name="Topping I."/>
            <person name="Tsamla T."/>
            <person name="Vassiliev H."/>
            <person name="Vo A."/>
            <person name="Wangchuk T."/>
            <person name="Wangdi T."/>
            <person name="Weiand M."/>
            <person name="Wilkinson J."/>
            <person name="Wilson A."/>
            <person name="Yadav S."/>
            <person name="Young G."/>
            <person name="Yu Q."/>
            <person name="Zembek L."/>
            <person name="Zhong D."/>
            <person name="Zimmer A."/>
            <person name="Zwirko Z."/>
            <person name="Jaffe D.B."/>
            <person name="Alvarez P."/>
            <person name="Brockman W."/>
            <person name="Butler J."/>
            <person name="Chin C."/>
            <person name="Gnerre S."/>
            <person name="Grabherr M."/>
            <person name="Kleber M."/>
            <person name="Mauceli E."/>
            <person name="MacCallum I."/>
        </authorList>
    </citation>
    <scope>NUCLEOTIDE SEQUENCE [LARGE SCALE GENOMIC DNA]</scope>
    <source>
        <strain evidence="2">MSH-3 / Tucson 14011-0111.49</strain>
    </source>
</reference>
<sequence length="170" mass="18954">MQGNETKKDCDFSYDLEGQVLVSNYGSTQDYNSHGAGIKITTPSNSSSFQKTQSTNFGDVNFPVKVPNKLAQMMPPPKRAGITNSGLRAGEGQPTFHARKISDLKTLVEDIWVANAAISETTAELFKVLEVLQGEKSEKNPIFKLFTMPIWCCFIIHKGREDYPRGYRQS</sequence>
<organism evidence="2">
    <name type="scientific">Drosophila persimilis</name>
    <name type="common">Fruit fly</name>
    <dbReference type="NCBI Taxonomy" id="7234"/>
    <lineage>
        <taxon>Eukaryota</taxon>
        <taxon>Metazoa</taxon>
        <taxon>Ecdysozoa</taxon>
        <taxon>Arthropoda</taxon>
        <taxon>Hexapoda</taxon>
        <taxon>Insecta</taxon>
        <taxon>Pterygota</taxon>
        <taxon>Neoptera</taxon>
        <taxon>Endopterygota</taxon>
        <taxon>Diptera</taxon>
        <taxon>Brachycera</taxon>
        <taxon>Muscomorpha</taxon>
        <taxon>Ephydroidea</taxon>
        <taxon>Drosophilidae</taxon>
        <taxon>Drosophila</taxon>
        <taxon>Sophophora</taxon>
    </lineage>
</organism>
<dbReference type="OMA" id="YNSHGAG"/>
<name>B4GX05_DROPE</name>
<keyword evidence="2" id="KW-1185">Reference proteome</keyword>
<evidence type="ECO:0000313" key="2">
    <source>
        <dbReference type="Proteomes" id="UP000008744"/>
    </source>
</evidence>
<dbReference type="AlphaFoldDB" id="B4GX05"/>
<proteinExistence type="predicted"/>
<dbReference type="OrthoDB" id="2130750at2759"/>
<dbReference type="eggNOG" id="KOG4568">
    <property type="taxonomic scope" value="Eukaryota"/>
</dbReference>
<dbReference type="EMBL" id="CH479195">
    <property type="protein sequence ID" value="EDW27332.1"/>
    <property type="molecule type" value="Genomic_DNA"/>
</dbReference>
<protein>
    <submittedName>
        <fullName evidence="1">GL21234</fullName>
    </submittedName>
</protein>
<dbReference type="STRING" id="7234.B4GX05"/>
<accession>B4GX05</accession>
<dbReference type="Proteomes" id="UP000008744">
    <property type="component" value="Unassembled WGS sequence"/>
</dbReference>
<gene>
    <name evidence="1" type="primary">Dper\GL21234</name>
    <name evidence="1" type="ORF">Dper_GL21234</name>
</gene>